<dbReference type="EMBL" id="JABSWW010000001">
    <property type="protein sequence ID" value="NRT87903.1"/>
    <property type="molecule type" value="Genomic_DNA"/>
</dbReference>
<dbReference type="KEGG" id="cbei:LF65_03264"/>
<evidence type="ECO:0000256" key="2">
    <source>
        <dbReference type="ARBA" id="ARBA00023125"/>
    </source>
</evidence>
<reference evidence="6" key="3">
    <citation type="submission" date="2020-05" db="EMBL/GenBank/DDBJ databases">
        <authorList>
            <person name="Brown S."/>
            <person name="Huntemann M."/>
            <person name="Clum A."/>
            <person name="Spunde A."/>
            <person name="Palaniappan K."/>
            <person name="Ritter S."/>
            <person name="Mikhailova N."/>
            <person name="Chen I.-M."/>
            <person name="Stamatis D."/>
            <person name="Reddy T."/>
            <person name="O'Malley R."/>
            <person name="Daum C."/>
            <person name="Shapiro N."/>
            <person name="Ivanova N."/>
            <person name="Kyrpides N."/>
            <person name="Woyke T."/>
        </authorList>
    </citation>
    <scope>NUCLEOTIDE SEQUENCE</scope>
    <source>
        <strain evidence="6">DJ080</strain>
    </source>
</reference>
<dbReference type="InterPro" id="IPR036390">
    <property type="entry name" value="WH_DNA-bd_sf"/>
</dbReference>
<keyword evidence="1" id="KW-0805">Transcription regulation</keyword>
<dbReference type="PANTHER" id="PTHR33204:SF29">
    <property type="entry name" value="TRANSCRIPTIONAL REGULATOR"/>
    <property type="match status" value="1"/>
</dbReference>
<dbReference type="GO" id="GO:0003677">
    <property type="term" value="F:DNA binding"/>
    <property type="evidence" value="ECO:0007669"/>
    <property type="project" value="UniProtKB-KW"/>
</dbReference>
<reference evidence="7" key="1">
    <citation type="submission" date="2014-12" db="EMBL/GenBank/DDBJ databases">
        <title>Genome sequence of Clostridium beijerinckii strain 59B.</title>
        <authorList>
            <person name="Little G.T."/>
            <person name="Minton N.P."/>
        </authorList>
    </citation>
    <scope>NUCLEOTIDE SEQUENCE [LARGE SCALE GENOMIC DNA]</scope>
    <source>
        <strain evidence="7">59B</strain>
    </source>
</reference>
<dbReference type="Proteomes" id="UP000031866">
    <property type="component" value="Chromosome"/>
</dbReference>
<dbReference type="Proteomes" id="UP001193748">
    <property type="component" value="Unassembled WGS sequence"/>
</dbReference>
<dbReference type="OrthoDB" id="9791143at2"/>
<dbReference type="InterPro" id="IPR002577">
    <property type="entry name" value="HTH_HxlR"/>
</dbReference>
<evidence type="ECO:0000256" key="3">
    <source>
        <dbReference type="ARBA" id="ARBA00023163"/>
    </source>
</evidence>
<protein>
    <submittedName>
        <fullName evidence="5 6">HxlR family transcriptional regulator</fullName>
    </submittedName>
</protein>
<accession>A0A0B5QPA0</accession>
<dbReference type="AlphaFoldDB" id="A0A0B5QPA0"/>
<name>A0A0B5QPA0_CLOBE</name>
<dbReference type="PANTHER" id="PTHR33204">
    <property type="entry name" value="TRANSCRIPTIONAL REGULATOR, MARR FAMILY"/>
    <property type="match status" value="1"/>
</dbReference>
<organism evidence="5 7">
    <name type="scientific">Clostridium beijerinckii</name>
    <name type="common">Clostridium MP</name>
    <dbReference type="NCBI Taxonomy" id="1520"/>
    <lineage>
        <taxon>Bacteria</taxon>
        <taxon>Bacillati</taxon>
        <taxon>Bacillota</taxon>
        <taxon>Clostridia</taxon>
        <taxon>Eubacteriales</taxon>
        <taxon>Clostridiaceae</taxon>
        <taxon>Clostridium</taxon>
    </lineage>
</organism>
<dbReference type="EMBL" id="CP010086">
    <property type="protein sequence ID" value="AJG99827.1"/>
    <property type="molecule type" value="Genomic_DNA"/>
</dbReference>
<evidence type="ECO:0000313" key="7">
    <source>
        <dbReference type="Proteomes" id="UP000031866"/>
    </source>
</evidence>
<dbReference type="InterPro" id="IPR036388">
    <property type="entry name" value="WH-like_DNA-bd_sf"/>
</dbReference>
<evidence type="ECO:0000259" key="4">
    <source>
        <dbReference type="PROSITE" id="PS51118"/>
    </source>
</evidence>
<keyword evidence="2 6" id="KW-0238">DNA-binding</keyword>
<sequence length="106" mass="12562">MAKPHDCSIKYTLSVMSGKWKWIILWLLHRDNVKRYGEIKKDLDDITHKMLSQQLKELESSLLINRKEYNQIPPKVEYSLTEKGKTLIPILELMAFWGDEHHPENS</sequence>
<dbReference type="STRING" id="1520.LF65_03264"/>
<dbReference type="Pfam" id="PF01638">
    <property type="entry name" value="HxlR"/>
    <property type="match status" value="1"/>
</dbReference>
<dbReference type="Gene3D" id="1.10.10.10">
    <property type="entry name" value="Winged helix-like DNA-binding domain superfamily/Winged helix DNA-binding domain"/>
    <property type="match status" value="1"/>
</dbReference>
<proteinExistence type="predicted"/>
<evidence type="ECO:0000256" key="1">
    <source>
        <dbReference type="ARBA" id="ARBA00023015"/>
    </source>
</evidence>
<dbReference type="PROSITE" id="PS51118">
    <property type="entry name" value="HTH_HXLR"/>
    <property type="match status" value="1"/>
</dbReference>
<dbReference type="RefSeq" id="WP_009169394.1">
    <property type="nucleotide sequence ID" value="NZ_CP010086.2"/>
</dbReference>
<feature type="domain" description="HTH hxlR-type" evidence="4">
    <location>
        <begin position="7"/>
        <end position="106"/>
    </location>
</feature>
<reference evidence="6" key="4">
    <citation type="journal article" date="2022" name="Nat. Biotechnol.">
        <title>Carbon-negative production of acetone and isopropanol by gas fermentation at industrial pilot scale.</title>
        <authorList>
            <person name="Liew F.E."/>
            <person name="Nogle R."/>
            <person name="Abdalla T."/>
            <person name="Rasor B.J."/>
            <person name="Canter C."/>
            <person name="Jensen R.O."/>
            <person name="Wang L."/>
            <person name="Strutz J."/>
            <person name="Chirania P."/>
            <person name="De Tissera S."/>
            <person name="Mueller A.P."/>
            <person name="Ruan Z."/>
            <person name="Gao A."/>
            <person name="Tran L."/>
            <person name="Engle N.L."/>
            <person name="Bromley J.C."/>
            <person name="Daniell J."/>
            <person name="Conrado R."/>
            <person name="Tschaplinski T.J."/>
            <person name="Giannone R.J."/>
            <person name="Hettich R.L."/>
            <person name="Karim A.S."/>
            <person name="Simpson S.D."/>
            <person name="Brown S.D."/>
            <person name="Leang C."/>
            <person name="Jewett M.C."/>
            <person name="Kopke M."/>
        </authorList>
    </citation>
    <scope>NUCLEOTIDE SEQUENCE</scope>
    <source>
        <strain evidence="6">DJ080</strain>
    </source>
</reference>
<reference evidence="5" key="2">
    <citation type="submission" date="2016-02" db="EMBL/GenBank/DDBJ databases">
        <title>Genome sequence of Clostridium beijerinckii strain 59B.</title>
        <authorList>
            <person name="Little G.T."/>
            <person name="Minton N.P."/>
        </authorList>
    </citation>
    <scope>NUCLEOTIDE SEQUENCE</scope>
    <source>
        <strain evidence="5">NCIMB 14988</strain>
    </source>
</reference>
<evidence type="ECO:0000313" key="6">
    <source>
        <dbReference type="EMBL" id="NRT87903.1"/>
    </source>
</evidence>
<gene>
    <name evidence="6" type="ORF">B0H41_001582</name>
    <name evidence="5" type="ORF">LF65_03264</name>
</gene>
<evidence type="ECO:0000313" key="5">
    <source>
        <dbReference type="EMBL" id="AJG99827.1"/>
    </source>
</evidence>
<dbReference type="SUPFAM" id="SSF46785">
    <property type="entry name" value="Winged helix' DNA-binding domain"/>
    <property type="match status" value="1"/>
</dbReference>
<keyword evidence="3" id="KW-0804">Transcription</keyword>